<proteinExistence type="predicted"/>
<dbReference type="Proteomes" id="UP001278766">
    <property type="component" value="Unassembled WGS sequence"/>
</dbReference>
<dbReference type="EMBL" id="JAUEPN010000003">
    <property type="protein sequence ID" value="KAK3298074.1"/>
    <property type="molecule type" value="Genomic_DNA"/>
</dbReference>
<dbReference type="AlphaFoldDB" id="A0AAE0HK69"/>
<evidence type="ECO:0000313" key="2">
    <source>
        <dbReference type="Proteomes" id="UP001278766"/>
    </source>
</evidence>
<accession>A0AAE0HK69</accession>
<dbReference type="RefSeq" id="XP_062661588.1">
    <property type="nucleotide sequence ID" value="XM_062800472.1"/>
</dbReference>
<comment type="caution">
    <text evidence="1">The sequence shown here is derived from an EMBL/GenBank/DDBJ whole genome shotgun (WGS) entry which is preliminary data.</text>
</comment>
<keyword evidence="2" id="KW-1185">Reference proteome</keyword>
<sequence length="98" mass="11443">MRAFRIELSPNIRSISGNRRELTKEERASIITGRKLGVIRKVLAYNFRCSEATITCTVKRFNTYQTVESLLWSSRPVKPIAIEVRYITRLIKQRLIIC</sequence>
<name>A0AAE0HK69_9PEZI</name>
<reference evidence="1" key="1">
    <citation type="journal article" date="2023" name="Mol. Phylogenet. Evol.">
        <title>Genome-scale phylogeny and comparative genomics of the fungal order Sordariales.</title>
        <authorList>
            <person name="Hensen N."/>
            <person name="Bonometti L."/>
            <person name="Westerberg I."/>
            <person name="Brannstrom I.O."/>
            <person name="Guillou S."/>
            <person name="Cros-Aarteil S."/>
            <person name="Calhoun S."/>
            <person name="Haridas S."/>
            <person name="Kuo A."/>
            <person name="Mondo S."/>
            <person name="Pangilinan J."/>
            <person name="Riley R."/>
            <person name="LaButti K."/>
            <person name="Andreopoulos B."/>
            <person name="Lipzen A."/>
            <person name="Chen C."/>
            <person name="Yan M."/>
            <person name="Daum C."/>
            <person name="Ng V."/>
            <person name="Clum A."/>
            <person name="Steindorff A."/>
            <person name="Ohm R.A."/>
            <person name="Martin F."/>
            <person name="Silar P."/>
            <person name="Natvig D.O."/>
            <person name="Lalanne C."/>
            <person name="Gautier V."/>
            <person name="Ament-Velasquez S.L."/>
            <person name="Kruys A."/>
            <person name="Hutchinson M.I."/>
            <person name="Powell A.J."/>
            <person name="Barry K."/>
            <person name="Miller A.N."/>
            <person name="Grigoriev I.V."/>
            <person name="Debuchy R."/>
            <person name="Gladieux P."/>
            <person name="Hiltunen Thoren M."/>
            <person name="Johannesson H."/>
        </authorList>
    </citation>
    <scope>NUCLEOTIDE SEQUENCE</scope>
    <source>
        <strain evidence="1">CBS 168.71</strain>
    </source>
</reference>
<dbReference type="GeneID" id="87837420"/>
<protein>
    <submittedName>
        <fullName evidence="1">Uncharacterized protein</fullName>
    </submittedName>
</protein>
<evidence type="ECO:0000313" key="1">
    <source>
        <dbReference type="EMBL" id="KAK3298074.1"/>
    </source>
</evidence>
<reference evidence="1" key="2">
    <citation type="submission" date="2023-06" db="EMBL/GenBank/DDBJ databases">
        <authorList>
            <consortium name="Lawrence Berkeley National Laboratory"/>
            <person name="Haridas S."/>
            <person name="Hensen N."/>
            <person name="Bonometti L."/>
            <person name="Westerberg I."/>
            <person name="Brannstrom I.O."/>
            <person name="Guillou S."/>
            <person name="Cros-Aarteil S."/>
            <person name="Calhoun S."/>
            <person name="Kuo A."/>
            <person name="Mondo S."/>
            <person name="Pangilinan J."/>
            <person name="Riley R."/>
            <person name="Labutti K."/>
            <person name="Andreopoulos B."/>
            <person name="Lipzen A."/>
            <person name="Chen C."/>
            <person name="Yanf M."/>
            <person name="Daum C."/>
            <person name="Ng V."/>
            <person name="Clum A."/>
            <person name="Steindorff A."/>
            <person name="Ohm R."/>
            <person name="Martin F."/>
            <person name="Silar P."/>
            <person name="Natvig D."/>
            <person name="Lalanne C."/>
            <person name="Gautier V."/>
            <person name="Ament-Velasquez S.L."/>
            <person name="Kruys A."/>
            <person name="Hutchinson M.I."/>
            <person name="Powell A.J."/>
            <person name="Barry K."/>
            <person name="Miller A.N."/>
            <person name="Grigoriev I.V."/>
            <person name="Debuchy R."/>
            <person name="Gladieux P."/>
            <person name="Thoren M.H."/>
            <person name="Johannesson H."/>
        </authorList>
    </citation>
    <scope>NUCLEOTIDE SEQUENCE</scope>
    <source>
        <strain evidence="1">CBS 168.71</strain>
    </source>
</reference>
<organism evidence="1 2">
    <name type="scientific">Chaetomium fimeti</name>
    <dbReference type="NCBI Taxonomy" id="1854472"/>
    <lineage>
        <taxon>Eukaryota</taxon>
        <taxon>Fungi</taxon>
        <taxon>Dikarya</taxon>
        <taxon>Ascomycota</taxon>
        <taxon>Pezizomycotina</taxon>
        <taxon>Sordariomycetes</taxon>
        <taxon>Sordariomycetidae</taxon>
        <taxon>Sordariales</taxon>
        <taxon>Chaetomiaceae</taxon>
        <taxon>Chaetomium</taxon>
    </lineage>
</organism>
<gene>
    <name evidence="1" type="ORF">B0H64DRAFT_320545</name>
</gene>